<evidence type="ECO:0000313" key="2">
    <source>
        <dbReference type="EMBL" id="BBA32286.1"/>
    </source>
</evidence>
<proteinExistence type="predicted"/>
<organism evidence="2 3">
    <name type="scientific">Methylocaldum marinum</name>
    <dbReference type="NCBI Taxonomy" id="1432792"/>
    <lineage>
        <taxon>Bacteria</taxon>
        <taxon>Pseudomonadati</taxon>
        <taxon>Pseudomonadota</taxon>
        <taxon>Gammaproteobacteria</taxon>
        <taxon>Methylococcales</taxon>
        <taxon>Methylococcaceae</taxon>
        <taxon>Methylocaldum</taxon>
    </lineage>
</organism>
<name>A0A286P3R4_9GAMM</name>
<sequence length="65" mass="7329">MQRQFVAGRNSDAAAGSEKSLQLGARHDLSIDTGGKFMLESDHHFLFRRRLGNKSCIRDTDRILP</sequence>
<evidence type="ECO:0000313" key="3">
    <source>
        <dbReference type="Proteomes" id="UP000266313"/>
    </source>
</evidence>
<dbReference type="KEGG" id="mmai:sS8_0318"/>
<gene>
    <name evidence="2" type="ORF">sS8_0318</name>
</gene>
<evidence type="ECO:0000256" key="1">
    <source>
        <dbReference type="SAM" id="MobiDB-lite"/>
    </source>
</evidence>
<dbReference type="AlphaFoldDB" id="A0A286P3R4"/>
<accession>A0A286P3R4</accession>
<feature type="region of interest" description="Disordered" evidence="1">
    <location>
        <begin position="1"/>
        <end position="21"/>
    </location>
</feature>
<keyword evidence="3" id="KW-1185">Reference proteome</keyword>
<dbReference type="EMBL" id="AP017928">
    <property type="protein sequence ID" value="BBA32286.1"/>
    <property type="molecule type" value="Genomic_DNA"/>
</dbReference>
<reference evidence="2 3" key="1">
    <citation type="submission" date="2016-12" db="EMBL/GenBank/DDBJ databases">
        <title>Genome sequencing of Methylocaldum marinum.</title>
        <authorList>
            <person name="Takeuchi M."/>
            <person name="Kamagata Y."/>
            <person name="Hiraoka S."/>
            <person name="Oshima K."/>
            <person name="Hattori M."/>
            <person name="Iwasaki W."/>
        </authorList>
    </citation>
    <scope>NUCLEOTIDE SEQUENCE [LARGE SCALE GENOMIC DNA]</scope>
    <source>
        <strain evidence="2 3">S8</strain>
    </source>
</reference>
<protein>
    <submittedName>
        <fullName evidence="2">Protein translocase subunit SecA</fullName>
    </submittedName>
</protein>
<dbReference type="Proteomes" id="UP000266313">
    <property type="component" value="Chromosome"/>
</dbReference>